<dbReference type="InterPro" id="IPR040200">
    <property type="entry name" value="Mug57-like"/>
</dbReference>
<dbReference type="PANTHER" id="PTHR28156">
    <property type="entry name" value="FAS1 DOMAIN-CONTAINING PROTEIN YDR262W"/>
    <property type="match status" value="1"/>
</dbReference>
<reference evidence="1" key="1">
    <citation type="submission" date="2022-10" db="EMBL/GenBank/DDBJ databases">
        <authorList>
            <person name="Byrne P K."/>
        </authorList>
    </citation>
    <scope>NUCLEOTIDE SEQUENCE</scope>
    <source>
        <strain evidence="1">IFO1802</strain>
    </source>
</reference>
<dbReference type="OrthoDB" id="5551751at2759"/>
<sequence>MPGPLQSYQLFFRTKRYTITMFNLPVSILLYSCLIWAVQPTLVKGKNVVSLIAYKDSNGKLHKRIAPEEFPPRDYDIQSNSDELGYMRVRDSSRPSIKLDNVFGTQQRRQQEFSAELFPLSLESKLSLVKDVQIFAGYVRNDVETYKKISDPNEDLIIIAPTDRAVSGLTSKPWQFPNNIEQLEREGATEKELDSAIQENISKFVRSHIVAYNDDKNSYERISPGCTLLQSIDFTENRGDNSEHSGDILLKKEGDAYYVASTRDEKFHVIEKIENGSNGIILTVNFSLIWP</sequence>
<organism evidence="1 2">
    <name type="scientific">Saccharomyces kudriavzevii (strain ATCC MYA-4449 / AS 2.2408 / CBS 8840 / NBRC 1802 / NCYC 2889)</name>
    <name type="common">Yeast</name>
    <dbReference type="NCBI Taxonomy" id="226230"/>
    <lineage>
        <taxon>Eukaryota</taxon>
        <taxon>Fungi</taxon>
        <taxon>Dikarya</taxon>
        <taxon>Ascomycota</taxon>
        <taxon>Saccharomycotina</taxon>
        <taxon>Saccharomycetes</taxon>
        <taxon>Saccharomycetales</taxon>
        <taxon>Saccharomycetaceae</taxon>
        <taxon>Saccharomyces</taxon>
    </lineage>
</organism>
<gene>
    <name evidence="1" type="primary">SKDI04G4760</name>
    <name evidence="1" type="ORF">SKDI_04G4760</name>
</gene>
<dbReference type="EMBL" id="OX365899">
    <property type="protein sequence ID" value="CAI4058700.1"/>
    <property type="molecule type" value="Genomic_DNA"/>
</dbReference>
<name>A0AA35NQR7_SACK1</name>
<evidence type="ECO:0000313" key="2">
    <source>
        <dbReference type="Proteomes" id="UP001162087"/>
    </source>
</evidence>
<keyword evidence="2" id="KW-1185">Reference proteome</keyword>
<proteinExistence type="predicted"/>
<dbReference type="PROSITE" id="PS50213">
    <property type="entry name" value="FAS1"/>
    <property type="match status" value="1"/>
</dbReference>
<dbReference type="PANTHER" id="PTHR28156:SF1">
    <property type="entry name" value="FAS1 DOMAIN-CONTAINING PROTEIN YDR262W"/>
    <property type="match status" value="1"/>
</dbReference>
<dbReference type="Proteomes" id="UP001162087">
    <property type="component" value="Chromosome 4"/>
</dbReference>
<accession>A0AA35NQR7</accession>
<dbReference type="InterPro" id="IPR000782">
    <property type="entry name" value="FAS1_domain"/>
</dbReference>
<protein>
    <submittedName>
        <fullName evidence="1">Uncharacterized protein</fullName>
    </submittedName>
</protein>
<evidence type="ECO:0000313" key="1">
    <source>
        <dbReference type="EMBL" id="CAI4058700.1"/>
    </source>
</evidence>